<evidence type="ECO:0000313" key="7">
    <source>
        <dbReference type="EMBL" id="GMI46563.1"/>
    </source>
</evidence>
<dbReference type="Proteomes" id="UP001165065">
    <property type="component" value="Unassembled WGS sequence"/>
</dbReference>
<comment type="subcellular location">
    <subcellularLocation>
        <location evidence="5">Cytoplasm</location>
    </subcellularLocation>
</comment>
<evidence type="ECO:0000256" key="4">
    <source>
        <dbReference type="ARBA" id="ARBA00048018"/>
    </source>
</evidence>
<dbReference type="InterPro" id="IPR003732">
    <property type="entry name" value="Daa-tRNA_deacyls_DTD"/>
</dbReference>
<dbReference type="PANTHER" id="PTHR10472:SF5">
    <property type="entry name" value="D-AMINOACYL-TRNA DEACYLASE 1"/>
    <property type="match status" value="1"/>
</dbReference>
<evidence type="ECO:0000256" key="6">
    <source>
        <dbReference type="SAM" id="MobiDB-lite"/>
    </source>
</evidence>
<feature type="compositionally biased region" description="Basic and acidic residues" evidence="6">
    <location>
        <begin position="163"/>
        <end position="172"/>
    </location>
</feature>
<keyword evidence="5" id="KW-0963">Cytoplasm</keyword>
<dbReference type="FunFam" id="3.50.80.10:FF:000001">
    <property type="entry name" value="D-aminoacyl-tRNA deacylase"/>
    <property type="match status" value="1"/>
</dbReference>
<evidence type="ECO:0000256" key="5">
    <source>
        <dbReference type="RuleBase" id="RU003470"/>
    </source>
</evidence>
<evidence type="ECO:0000256" key="1">
    <source>
        <dbReference type="ARBA" id="ARBA00009673"/>
    </source>
</evidence>
<keyword evidence="8" id="KW-1185">Reference proteome</keyword>
<accession>A0A9W7GM68</accession>
<dbReference type="PANTHER" id="PTHR10472">
    <property type="entry name" value="D-TYROSYL-TRNA TYR DEACYLASE"/>
    <property type="match status" value="1"/>
</dbReference>
<proteinExistence type="inferred from homology"/>
<dbReference type="Pfam" id="PF02580">
    <property type="entry name" value="Tyr_Deacylase"/>
    <property type="match status" value="1"/>
</dbReference>
<evidence type="ECO:0000256" key="3">
    <source>
        <dbReference type="ARBA" id="ARBA00047676"/>
    </source>
</evidence>
<name>A0A9W7GM68_9STRA</name>
<dbReference type="GO" id="GO:0005737">
    <property type="term" value="C:cytoplasm"/>
    <property type="evidence" value="ECO:0007669"/>
    <property type="project" value="UniProtKB-SubCell"/>
</dbReference>
<comment type="similarity">
    <text evidence="1 5">Belongs to the DTD family.</text>
</comment>
<dbReference type="InterPro" id="IPR023509">
    <property type="entry name" value="DTD-like_sf"/>
</dbReference>
<comment type="catalytic activity">
    <reaction evidence="3">
        <text>glycyl-tRNA(Ala) + H2O = tRNA(Ala) + glycine + H(+)</text>
        <dbReference type="Rhea" id="RHEA:53744"/>
        <dbReference type="Rhea" id="RHEA-COMP:9657"/>
        <dbReference type="Rhea" id="RHEA-COMP:13640"/>
        <dbReference type="ChEBI" id="CHEBI:15377"/>
        <dbReference type="ChEBI" id="CHEBI:15378"/>
        <dbReference type="ChEBI" id="CHEBI:57305"/>
        <dbReference type="ChEBI" id="CHEBI:78442"/>
        <dbReference type="ChEBI" id="CHEBI:78522"/>
        <dbReference type="EC" id="3.1.1.96"/>
    </reaction>
</comment>
<evidence type="ECO:0000313" key="8">
    <source>
        <dbReference type="Proteomes" id="UP001165065"/>
    </source>
</evidence>
<protein>
    <recommendedName>
        <fullName evidence="2 5">D-aminoacyl-tRNA deacylase</fullName>
        <ecNumber evidence="2 5">3.1.1.96</ecNumber>
    </recommendedName>
</protein>
<keyword evidence="5" id="KW-0820">tRNA-binding</keyword>
<dbReference type="AlphaFoldDB" id="A0A9W7GM68"/>
<reference evidence="8" key="1">
    <citation type="journal article" date="2023" name="Commun. Biol.">
        <title>Genome analysis of Parmales, the sister group of diatoms, reveals the evolutionary specialization of diatoms from phago-mixotrophs to photoautotrophs.</title>
        <authorList>
            <person name="Ban H."/>
            <person name="Sato S."/>
            <person name="Yoshikawa S."/>
            <person name="Yamada K."/>
            <person name="Nakamura Y."/>
            <person name="Ichinomiya M."/>
            <person name="Sato N."/>
            <person name="Blanc-Mathieu R."/>
            <person name="Endo H."/>
            <person name="Kuwata A."/>
            <person name="Ogata H."/>
        </authorList>
    </citation>
    <scope>NUCLEOTIDE SEQUENCE [LARGE SCALE GENOMIC DNA]</scope>
</reference>
<keyword evidence="5" id="KW-0694">RNA-binding</keyword>
<dbReference type="OrthoDB" id="275783at2759"/>
<dbReference type="Gene3D" id="3.50.80.10">
    <property type="entry name" value="D-tyrosyl-tRNA(Tyr) deacylase"/>
    <property type="match status" value="1"/>
</dbReference>
<dbReference type="EC" id="3.1.1.96" evidence="2 5"/>
<keyword evidence="5" id="KW-0378">Hydrolase</keyword>
<dbReference type="GO" id="GO:0000049">
    <property type="term" value="F:tRNA binding"/>
    <property type="evidence" value="ECO:0007669"/>
    <property type="project" value="UniProtKB-KW"/>
</dbReference>
<dbReference type="SUPFAM" id="SSF69500">
    <property type="entry name" value="DTD-like"/>
    <property type="match status" value="1"/>
</dbReference>
<dbReference type="EMBL" id="BRYA01000305">
    <property type="protein sequence ID" value="GMI46563.1"/>
    <property type="molecule type" value="Genomic_DNA"/>
</dbReference>
<comment type="catalytic activity">
    <reaction evidence="4">
        <text>a D-aminoacyl-tRNA + H2O = a tRNA + a D-alpha-amino acid + H(+)</text>
        <dbReference type="Rhea" id="RHEA:13953"/>
        <dbReference type="Rhea" id="RHEA-COMP:10123"/>
        <dbReference type="Rhea" id="RHEA-COMP:10124"/>
        <dbReference type="ChEBI" id="CHEBI:15377"/>
        <dbReference type="ChEBI" id="CHEBI:15378"/>
        <dbReference type="ChEBI" id="CHEBI:59871"/>
        <dbReference type="ChEBI" id="CHEBI:78442"/>
        <dbReference type="ChEBI" id="CHEBI:79333"/>
        <dbReference type="EC" id="3.1.1.96"/>
    </reaction>
</comment>
<evidence type="ECO:0000256" key="2">
    <source>
        <dbReference type="ARBA" id="ARBA00013056"/>
    </source>
</evidence>
<dbReference type="NCBIfam" id="TIGR00256">
    <property type="entry name" value="D-aminoacyl-tRNA deacylase"/>
    <property type="match status" value="1"/>
</dbReference>
<sequence length="172" mass="18461">MRLVLQRVKSASVSVEGTQISSIGRGIVALCGLHEDDNEEALRYCSKKLVAAKLWENEAGKPWRTSVSNLEGGEVLLVSQFTLYGTVAGKKHTPDFKRSMKSERASEMYEAFKEMVVAGMGEGGAGRVKDGMFGAMMDVALVNDGPVTILVDSPSNDCAGGDSARDGVREEK</sequence>
<gene>
    <name evidence="7" type="ORF">TrCOL_g11078</name>
</gene>
<feature type="region of interest" description="Disordered" evidence="6">
    <location>
        <begin position="153"/>
        <end position="172"/>
    </location>
</feature>
<dbReference type="GO" id="GO:0051500">
    <property type="term" value="F:D-tyrosyl-tRNA(Tyr) deacylase activity"/>
    <property type="evidence" value="ECO:0007669"/>
    <property type="project" value="TreeGrafter"/>
</dbReference>
<comment type="caution">
    <text evidence="7">The sequence shown here is derived from an EMBL/GenBank/DDBJ whole genome shotgun (WGS) entry which is preliminary data.</text>
</comment>
<organism evidence="7 8">
    <name type="scientific">Triparma columacea</name>
    <dbReference type="NCBI Taxonomy" id="722753"/>
    <lineage>
        <taxon>Eukaryota</taxon>
        <taxon>Sar</taxon>
        <taxon>Stramenopiles</taxon>
        <taxon>Ochrophyta</taxon>
        <taxon>Bolidophyceae</taxon>
        <taxon>Parmales</taxon>
        <taxon>Triparmaceae</taxon>
        <taxon>Triparma</taxon>
    </lineage>
</organism>